<dbReference type="InterPro" id="IPR054058">
    <property type="entry name" value="HTH_67"/>
</dbReference>
<reference evidence="1 2" key="1">
    <citation type="submission" date="2016-10" db="EMBL/GenBank/DDBJ databases">
        <authorList>
            <person name="de Groot N.N."/>
        </authorList>
    </citation>
    <scope>NUCLEOTIDE SEQUENCE [LARGE SCALE GENOMIC DNA]</scope>
    <source>
        <strain evidence="1 2">DSM 45317</strain>
    </source>
</reference>
<evidence type="ECO:0000313" key="2">
    <source>
        <dbReference type="Proteomes" id="UP000199152"/>
    </source>
</evidence>
<proteinExistence type="predicted"/>
<organism evidence="1 2">
    <name type="scientific">Geodermatophilus ruber</name>
    <dbReference type="NCBI Taxonomy" id="504800"/>
    <lineage>
        <taxon>Bacteria</taxon>
        <taxon>Bacillati</taxon>
        <taxon>Actinomycetota</taxon>
        <taxon>Actinomycetes</taxon>
        <taxon>Geodermatophilales</taxon>
        <taxon>Geodermatophilaceae</taxon>
        <taxon>Geodermatophilus</taxon>
    </lineage>
</organism>
<dbReference type="Proteomes" id="UP000199152">
    <property type="component" value="Unassembled WGS sequence"/>
</dbReference>
<name>A0A1I4K3M9_9ACTN</name>
<sequence>MVSVDQPPAAPADVARAHRAVEPLHNHLYFAPEQDEHLTALGLRPGRMCYFAGRAAPLGAVGPGAVTATFYNFAPALVARHIPRAWTLATPEQVIAARFTAARASLTRLLGGSEAAAAPEVAELAGLLREACAALTPEGRPLYAGHADLAWPEEPVPALWHGATLLREHRGDGHLAALLRHGLSGLEALITHTVTGRGFTEPAAKATRGWGDEEWAAACDRLTERGLLAGGALTEAGRQLRADIEAETDASSAAPWQHLGAERTARVVELGRALSGRLAANGAYPAGLFSAR</sequence>
<evidence type="ECO:0008006" key="3">
    <source>
        <dbReference type="Google" id="ProtNLM"/>
    </source>
</evidence>
<dbReference type="AlphaFoldDB" id="A0A1I4K3M9"/>
<dbReference type="STRING" id="504800.SAMN04488085_11686"/>
<dbReference type="RefSeq" id="WP_177212914.1">
    <property type="nucleotide sequence ID" value="NZ_FOSW01000016.1"/>
</dbReference>
<gene>
    <name evidence="1" type="ORF">SAMN04488085_11686</name>
</gene>
<dbReference type="EMBL" id="FOSW01000016">
    <property type="protein sequence ID" value="SFL73374.1"/>
    <property type="molecule type" value="Genomic_DNA"/>
</dbReference>
<keyword evidence="2" id="KW-1185">Reference proteome</keyword>
<evidence type="ECO:0000313" key="1">
    <source>
        <dbReference type="EMBL" id="SFL73374.1"/>
    </source>
</evidence>
<dbReference type="InParanoid" id="A0A1I4K3M9"/>
<protein>
    <recommendedName>
        <fullName evidence="3">SalK</fullName>
    </recommendedName>
</protein>
<accession>A0A1I4K3M9</accession>
<dbReference type="NCBIfam" id="NF047719">
    <property type="entry name" value="SCO6745_fam_HTH"/>
    <property type="match status" value="1"/>
</dbReference>
<dbReference type="Pfam" id="PF21863">
    <property type="entry name" value="HTH_67"/>
    <property type="match status" value="1"/>
</dbReference>